<dbReference type="SMART" id="SM01094">
    <property type="entry name" value="CpcD"/>
    <property type="match status" value="1"/>
</dbReference>
<evidence type="ECO:0000256" key="1">
    <source>
        <dbReference type="ARBA" id="ARBA00004445"/>
    </source>
</evidence>
<evidence type="ECO:0000256" key="5">
    <source>
        <dbReference type="ARBA" id="ARBA00023078"/>
    </source>
</evidence>
<dbReference type="Gene3D" id="1.10.3130.20">
    <property type="entry name" value="Phycobilisome linker domain"/>
    <property type="match status" value="1"/>
</dbReference>
<dbReference type="RefSeq" id="WP_215619476.1">
    <property type="nucleotide sequence ID" value="NZ_JADOER010000014.1"/>
</dbReference>
<keyword evidence="6" id="KW-0472">Membrane</keyword>
<keyword evidence="11" id="KW-1185">Reference proteome</keyword>
<dbReference type="PROSITE" id="PS51445">
    <property type="entry name" value="PBS_LINKER"/>
    <property type="match status" value="1"/>
</dbReference>
<dbReference type="EMBL" id="JADOER010000014">
    <property type="protein sequence ID" value="MBT9313586.1"/>
    <property type="molecule type" value="Genomic_DNA"/>
</dbReference>
<keyword evidence="5" id="KW-0793">Thylakoid</keyword>
<protein>
    <submittedName>
        <fullName evidence="10">Phycobilisome linker polypeptide</fullName>
    </submittedName>
</protein>
<accession>A0ABS5Y6X3</accession>
<evidence type="ECO:0000313" key="10">
    <source>
        <dbReference type="EMBL" id="MBT9313586.1"/>
    </source>
</evidence>
<keyword evidence="3" id="KW-0042">Antenna complex</keyword>
<organism evidence="10 11">
    <name type="scientific">Leptothoe kymatousa TAU-MAC 1615</name>
    <dbReference type="NCBI Taxonomy" id="2364775"/>
    <lineage>
        <taxon>Bacteria</taxon>
        <taxon>Bacillati</taxon>
        <taxon>Cyanobacteriota</taxon>
        <taxon>Cyanophyceae</taxon>
        <taxon>Nodosilineales</taxon>
        <taxon>Cymatolegaceae</taxon>
        <taxon>Leptothoe</taxon>
        <taxon>Leptothoe kymatousa</taxon>
    </lineage>
</organism>
<evidence type="ECO:0000313" key="11">
    <source>
        <dbReference type="Proteomes" id="UP001196661"/>
    </source>
</evidence>
<dbReference type="InterPro" id="IPR008213">
    <property type="entry name" value="CpcD-like_dom"/>
</dbReference>
<comment type="subcellular location">
    <subcellularLocation>
        <location evidence="1">Cellular thylakoid membrane</location>
        <topology evidence="1">Peripheral membrane protein</topology>
        <orientation evidence="1">Cytoplasmic side</orientation>
    </subcellularLocation>
</comment>
<dbReference type="InterPro" id="IPR001297">
    <property type="entry name" value="PBS_linker_dom"/>
</dbReference>
<gene>
    <name evidence="10" type="ORF">IXB28_15340</name>
</gene>
<comment type="similarity">
    <text evidence="7">Belongs to the phycobilisome linker protein family.</text>
</comment>
<comment type="caution">
    <text evidence="10">The sequence shown here is derived from an EMBL/GenBank/DDBJ whole genome shotgun (WGS) entry which is preliminary data.</text>
</comment>
<feature type="domain" description="CpcD-like" evidence="8">
    <location>
        <begin position="217"/>
        <end position="269"/>
    </location>
</feature>
<reference evidence="10 11" key="1">
    <citation type="journal article" date="2021" name="Mar. Drugs">
        <title>Genome Reduction and Secondary Metabolism of the Marine Sponge-Associated Cyanobacterium Leptothoe.</title>
        <authorList>
            <person name="Konstantinou D."/>
            <person name="Popin R.V."/>
            <person name="Fewer D.P."/>
            <person name="Sivonen K."/>
            <person name="Gkelis S."/>
        </authorList>
    </citation>
    <scope>NUCLEOTIDE SEQUENCE [LARGE SCALE GENOMIC DNA]</scope>
    <source>
        <strain evidence="10 11">TAU-MAC 1615</strain>
    </source>
</reference>
<dbReference type="Pfam" id="PF00427">
    <property type="entry name" value="PBS_linker_poly"/>
    <property type="match status" value="1"/>
</dbReference>
<evidence type="ECO:0000259" key="9">
    <source>
        <dbReference type="PROSITE" id="PS51445"/>
    </source>
</evidence>
<evidence type="ECO:0000256" key="7">
    <source>
        <dbReference type="PROSITE-ProRule" id="PRU00775"/>
    </source>
</evidence>
<dbReference type="PIRSF" id="PIRSF005898">
    <property type="entry name" value="Phycobilisome_CpeC/CpcI"/>
    <property type="match status" value="1"/>
</dbReference>
<name>A0ABS5Y6X3_9CYAN</name>
<keyword evidence="4 7" id="KW-0605">Phycobilisome</keyword>
<dbReference type="Proteomes" id="UP001196661">
    <property type="component" value="Unassembled WGS sequence"/>
</dbReference>
<feature type="domain" description="PBS-linker" evidence="9">
    <location>
        <begin position="1"/>
        <end position="181"/>
    </location>
</feature>
<evidence type="ECO:0000256" key="4">
    <source>
        <dbReference type="ARBA" id="ARBA00022738"/>
    </source>
</evidence>
<evidence type="ECO:0000256" key="3">
    <source>
        <dbReference type="ARBA" id="ARBA00022549"/>
    </source>
</evidence>
<dbReference type="InterPro" id="IPR038255">
    <property type="entry name" value="PBS_linker_sf"/>
</dbReference>
<keyword evidence="2" id="KW-0602">Photosynthesis</keyword>
<dbReference type="PANTHER" id="PTHR34011:SF6">
    <property type="entry name" value="PHYCOBILIPROTEIN APCE"/>
    <property type="match status" value="1"/>
</dbReference>
<dbReference type="PROSITE" id="PS51441">
    <property type="entry name" value="CPCD_LIKE"/>
    <property type="match status" value="1"/>
</dbReference>
<evidence type="ECO:0000256" key="2">
    <source>
        <dbReference type="ARBA" id="ARBA00022531"/>
    </source>
</evidence>
<sequence length="269" mass="30222">MAGLQEASRLGIKPFDETKPIELKSSWTQRDIETVIAAAYRQVFGNEHLMDNERLVEPESLLTRGILSVRDFIRAIATSDLYRRKFLYPNFHVRFIELNYKHLLGRAPYDQTEISYHLDLFLTQGYEAEIDSYIDSAEYESRFGDNLVPSHQDFQTDHAGQRTVGFSRLLQLYGGYASSDRARGQKQPYLTESVAKKLPAPISSSSAPALAGPLARGSVYQLRVVRVASPGAPVVRQSLTELLVPYDQLTTKLQQLNRAGNKVISVTAV</sequence>
<proteinExistence type="inferred from homology"/>
<dbReference type="Pfam" id="PF01383">
    <property type="entry name" value="CpcD"/>
    <property type="match status" value="1"/>
</dbReference>
<dbReference type="InterPro" id="IPR016470">
    <property type="entry name" value="Phycobilisome"/>
</dbReference>
<evidence type="ECO:0000256" key="6">
    <source>
        <dbReference type="ARBA" id="ARBA00023136"/>
    </source>
</evidence>
<dbReference type="PANTHER" id="PTHR34011">
    <property type="entry name" value="PHYCOBILISOME 32.1 KDA LINKER POLYPEPTIDE, PHYCOCYANIN-ASSOCIATED, ROD 2-RELATED"/>
    <property type="match status" value="1"/>
</dbReference>
<evidence type="ECO:0000259" key="8">
    <source>
        <dbReference type="PROSITE" id="PS51441"/>
    </source>
</evidence>